<protein>
    <submittedName>
        <fullName evidence="2">Uncharacterized protein</fullName>
    </submittedName>
</protein>
<evidence type="ECO:0000256" key="1">
    <source>
        <dbReference type="SAM" id="MobiDB-lite"/>
    </source>
</evidence>
<proteinExistence type="predicted"/>
<feature type="region of interest" description="Disordered" evidence="1">
    <location>
        <begin position="1"/>
        <end position="61"/>
    </location>
</feature>
<dbReference type="OrthoDB" id="422106at2759"/>
<dbReference type="PANTHER" id="PTHR16291">
    <property type="entry name" value="NUCLEAR CAP-BINDING PROTEIN SUBUNIT 3"/>
    <property type="match status" value="1"/>
</dbReference>
<accession>A0A1E4SVR9</accession>
<feature type="region of interest" description="Disordered" evidence="1">
    <location>
        <begin position="207"/>
        <end position="262"/>
    </location>
</feature>
<feature type="region of interest" description="Disordered" evidence="1">
    <location>
        <begin position="287"/>
        <end position="335"/>
    </location>
</feature>
<reference evidence="3" key="1">
    <citation type="submission" date="2016-04" db="EMBL/GenBank/DDBJ databases">
        <title>Comparative genomics of biotechnologically important yeasts.</title>
        <authorList>
            <consortium name="DOE Joint Genome Institute"/>
            <person name="Riley R."/>
            <person name="Haridas S."/>
            <person name="Wolfe K.H."/>
            <person name="Lopes M.R."/>
            <person name="Hittinger C.T."/>
            <person name="Goker M."/>
            <person name="Salamov A."/>
            <person name="Wisecaver J."/>
            <person name="Long T.M."/>
            <person name="Aerts A.L."/>
            <person name="Barry K."/>
            <person name="Choi C."/>
            <person name="Clum A."/>
            <person name="Coughlan A.Y."/>
            <person name="Deshpande S."/>
            <person name="Douglass A.P."/>
            <person name="Hanson S.J."/>
            <person name="Klenk H.-P."/>
            <person name="Labutti K."/>
            <person name="Lapidus A."/>
            <person name="Lindquist E."/>
            <person name="Lipzen A."/>
            <person name="Meier-Kolthoff J.P."/>
            <person name="Ohm R.A."/>
            <person name="Otillar R.P."/>
            <person name="Pangilinan J."/>
            <person name="Peng Y."/>
            <person name="Rokas A."/>
            <person name="Rosa C.A."/>
            <person name="Scheuner C."/>
            <person name="Sibirny A.A."/>
            <person name="Slot J.C."/>
            <person name="Stielow J.B."/>
            <person name="Sun H."/>
            <person name="Kurtzman C.P."/>
            <person name="Blackwell M."/>
            <person name="Grigoriev I.V."/>
            <person name="Jeffries T.W."/>
        </authorList>
    </citation>
    <scope>NUCLEOTIDE SEQUENCE [LARGE SCALE GENOMIC DNA]</scope>
    <source>
        <strain evidence="3">NRRL YB-2248</strain>
    </source>
</reference>
<dbReference type="AlphaFoldDB" id="A0A1E4SVR9"/>
<keyword evidence="3" id="KW-1185">Reference proteome</keyword>
<evidence type="ECO:0000313" key="2">
    <source>
        <dbReference type="EMBL" id="ODV83605.1"/>
    </source>
</evidence>
<dbReference type="PANTHER" id="PTHR16291:SF0">
    <property type="entry name" value="NUCLEAR CAP-BINDING PROTEIN SUBUNIT 3"/>
    <property type="match status" value="1"/>
</dbReference>
<dbReference type="GO" id="GO:0005634">
    <property type="term" value="C:nucleus"/>
    <property type="evidence" value="ECO:0007669"/>
    <property type="project" value="TreeGrafter"/>
</dbReference>
<gene>
    <name evidence="2" type="ORF">CANARDRAFT_19316</name>
</gene>
<dbReference type="EMBL" id="KV453862">
    <property type="protein sequence ID" value="ODV83605.1"/>
    <property type="molecule type" value="Genomic_DNA"/>
</dbReference>
<dbReference type="InterPro" id="IPR019416">
    <property type="entry name" value="NCBP3"/>
</dbReference>
<dbReference type="STRING" id="983967.A0A1E4SVR9"/>
<sequence>MSDIINDQSIPPPHLDDDDIMDIEEDKDQQQSLPPHLQNDDDDQQQQQIEDIPTTDEVKHSPTDIKYDSLYLRGVEELNTRDIKLYLDKLITPNLTFKNKDEYIRFKYKINWINDDSINIVFEHEESVIDALKLIIKDNDDITDLKITVDNNHERECKDYFNSNGELIENIKLFTRFSLFNDQKVKNSKNYSRYYLIHGEPNEFERGKRYQRGNDTRRRRGGNYRNDDDDLLVGSTHDDNDNDGRSGLFGYDGDVDDRRYHQRSNQSEDYYIKDRWRSDLYNRLDKNRKYNNNKKRNTIRVDRQQDQEDDLFPNLLNKRDNSRSRSRSRSRSPKR</sequence>
<dbReference type="GO" id="GO:0000340">
    <property type="term" value="F:RNA 7-methylguanosine cap binding"/>
    <property type="evidence" value="ECO:0007669"/>
    <property type="project" value="InterPro"/>
</dbReference>
<organism evidence="2 3">
    <name type="scientific">[Candida] arabinofermentans NRRL YB-2248</name>
    <dbReference type="NCBI Taxonomy" id="983967"/>
    <lineage>
        <taxon>Eukaryota</taxon>
        <taxon>Fungi</taxon>
        <taxon>Dikarya</taxon>
        <taxon>Ascomycota</taxon>
        <taxon>Saccharomycotina</taxon>
        <taxon>Pichiomycetes</taxon>
        <taxon>Pichiales</taxon>
        <taxon>Pichiaceae</taxon>
        <taxon>Ogataea</taxon>
        <taxon>Ogataea/Candida clade</taxon>
    </lineage>
</organism>
<dbReference type="GO" id="GO:0003729">
    <property type="term" value="F:mRNA binding"/>
    <property type="evidence" value="ECO:0007669"/>
    <property type="project" value="InterPro"/>
</dbReference>
<name>A0A1E4SVR9_9ASCO</name>
<dbReference type="Pfam" id="PF10309">
    <property type="entry name" value="NCBP3"/>
    <property type="match status" value="1"/>
</dbReference>
<dbReference type="Proteomes" id="UP000094801">
    <property type="component" value="Unassembled WGS sequence"/>
</dbReference>
<feature type="compositionally biased region" description="Acidic residues" evidence="1">
    <location>
        <begin position="16"/>
        <end position="27"/>
    </location>
</feature>
<feature type="compositionally biased region" description="Basic and acidic residues" evidence="1">
    <location>
        <begin position="207"/>
        <end position="216"/>
    </location>
</feature>
<feature type="compositionally biased region" description="Basic residues" evidence="1">
    <location>
        <begin position="289"/>
        <end position="298"/>
    </location>
</feature>
<feature type="compositionally biased region" description="Basic residues" evidence="1">
    <location>
        <begin position="324"/>
        <end position="335"/>
    </location>
</feature>
<evidence type="ECO:0000313" key="3">
    <source>
        <dbReference type="Proteomes" id="UP000094801"/>
    </source>
</evidence>